<gene>
    <name evidence="2" type="ORF">SO802_035404</name>
</gene>
<feature type="region of interest" description="Disordered" evidence="1">
    <location>
        <begin position="585"/>
        <end position="628"/>
    </location>
</feature>
<organism evidence="2 3">
    <name type="scientific">Lithocarpus litseifolius</name>
    <dbReference type="NCBI Taxonomy" id="425828"/>
    <lineage>
        <taxon>Eukaryota</taxon>
        <taxon>Viridiplantae</taxon>
        <taxon>Streptophyta</taxon>
        <taxon>Embryophyta</taxon>
        <taxon>Tracheophyta</taxon>
        <taxon>Spermatophyta</taxon>
        <taxon>Magnoliopsida</taxon>
        <taxon>eudicotyledons</taxon>
        <taxon>Gunneridae</taxon>
        <taxon>Pentapetalae</taxon>
        <taxon>rosids</taxon>
        <taxon>fabids</taxon>
        <taxon>Fagales</taxon>
        <taxon>Fagaceae</taxon>
        <taxon>Lithocarpus</taxon>
    </lineage>
</organism>
<evidence type="ECO:0000313" key="3">
    <source>
        <dbReference type="Proteomes" id="UP001459277"/>
    </source>
</evidence>
<evidence type="ECO:0000256" key="1">
    <source>
        <dbReference type="SAM" id="MobiDB-lite"/>
    </source>
</evidence>
<dbReference type="EMBL" id="JAZDWU010000052">
    <property type="protein sequence ID" value="KAK9982671.1"/>
    <property type="molecule type" value="Genomic_DNA"/>
</dbReference>
<comment type="caution">
    <text evidence="2">The sequence shown here is derived from an EMBL/GenBank/DDBJ whole genome shotgun (WGS) entry which is preliminary data.</text>
</comment>
<proteinExistence type="predicted"/>
<sequence>MKPVPAYRQPCFLPTPPTPDGDIYLAAPEPATAASTPPTSCADFASLAGGRPTGRPRLERIESYYRCRCRAFTPEMLTYRVSASAAAIRNATETNTANTTETANAADTGAAYRRSFAYFSGVNDAAFSVTETAGPWDGPAYWLNALLIIGGVSGQHTKNEVVRSAGVGKRASVQFSLLSEVRYKAPFRSLLCVCCTFYKYIEPLALDRASVGFCKALLGRVESLQLEHYNNGEHLPFSFTSKGERDRLYSLMREPNQATTWDGNVSAHMHHLMKALQSSRLLEVACQPRFPSLKTILLTKCPSLDWGNTAMSSSPQDSTPSRAGCRPRWSWKPTYTFLGLAVPQHLNKRQAPKRNQPSLFKKALLGPRNSSEIVMAQKQIWSAVKSILKRKDRSLRLSSGKEELPIKFRVIGLWNKSHRMLARLIGRLEVFRLASCSLSQTEHNGIYVVAPELLYFLEGLIKRFLQLARGLAQFILIYIPQLRKSKKRNPEREEKLTEEIRNEAPIDGIPEVRRRRDSSENRVQERIVAAVNAEDEESRDYKEREERAFAKEEVKWFSVDEAKTEASELQPFQVRESRIKVAARSVEERDTSNGKKGQPLRAAPFVKETKAYASNTSRSIEPDKQSNRLQIHTRSEVMAIEGKQIPGVEAPRGV</sequence>
<keyword evidence="3" id="KW-1185">Reference proteome</keyword>
<protein>
    <submittedName>
        <fullName evidence="2">Uncharacterized protein</fullName>
    </submittedName>
</protein>
<accession>A0AAW2B9L8</accession>
<dbReference type="Proteomes" id="UP001459277">
    <property type="component" value="Unassembled WGS sequence"/>
</dbReference>
<dbReference type="AlphaFoldDB" id="A0AAW2B9L8"/>
<evidence type="ECO:0000313" key="2">
    <source>
        <dbReference type="EMBL" id="KAK9982671.1"/>
    </source>
</evidence>
<reference evidence="2 3" key="1">
    <citation type="submission" date="2024-01" db="EMBL/GenBank/DDBJ databases">
        <title>A telomere-to-telomere, gap-free genome of sweet tea (Lithocarpus litseifolius).</title>
        <authorList>
            <person name="Zhou J."/>
        </authorList>
    </citation>
    <scope>NUCLEOTIDE SEQUENCE [LARGE SCALE GENOMIC DNA]</scope>
    <source>
        <strain evidence="2">Zhou-2022a</strain>
        <tissue evidence="2">Leaf</tissue>
    </source>
</reference>
<name>A0AAW2B9L8_9ROSI</name>